<dbReference type="InterPro" id="IPR003675">
    <property type="entry name" value="Rce1/LyrA-like_dom"/>
</dbReference>
<dbReference type="PANTHER" id="PTHR43592">
    <property type="entry name" value="CAAX AMINO TERMINAL PROTEASE"/>
    <property type="match status" value="1"/>
</dbReference>
<keyword evidence="2" id="KW-0472">Membrane</keyword>
<evidence type="ECO:0000313" key="6">
    <source>
        <dbReference type="Proteomes" id="UP001552299"/>
    </source>
</evidence>
<evidence type="ECO:0000259" key="4">
    <source>
        <dbReference type="Pfam" id="PF02517"/>
    </source>
</evidence>
<comment type="caution">
    <text evidence="5">The sequence shown here is derived from an EMBL/GenBank/DDBJ whole genome shotgun (WGS) entry which is preliminary data.</text>
</comment>
<proteinExistence type="predicted"/>
<evidence type="ECO:0000256" key="3">
    <source>
        <dbReference type="SAM" id="SignalP"/>
    </source>
</evidence>
<dbReference type="GO" id="GO:0080120">
    <property type="term" value="P:CAAX-box protein maturation"/>
    <property type="evidence" value="ECO:0007669"/>
    <property type="project" value="UniProtKB-ARBA"/>
</dbReference>
<gene>
    <name evidence="5" type="ORF">M5K25_025135</name>
</gene>
<organism evidence="5 6">
    <name type="scientific">Dendrobium thyrsiflorum</name>
    <name type="common">Pinecone-like raceme dendrobium</name>
    <name type="synonym">Orchid</name>
    <dbReference type="NCBI Taxonomy" id="117978"/>
    <lineage>
        <taxon>Eukaryota</taxon>
        <taxon>Viridiplantae</taxon>
        <taxon>Streptophyta</taxon>
        <taxon>Embryophyta</taxon>
        <taxon>Tracheophyta</taxon>
        <taxon>Spermatophyta</taxon>
        <taxon>Magnoliopsida</taxon>
        <taxon>Liliopsida</taxon>
        <taxon>Asparagales</taxon>
        <taxon>Orchidaceae</taxon>
        <taxon>Epidendroideae</taxon>
        <taxon>Malaxideae</taxon>
        <taxon>Dendrobiinae</taxon>
        <taxon>Dendrobium</taxon>
    </lineage>
</organism>
<evidence type="ECO:0000256" key="2">
    <source>
        <dbReference type="SAM" id="Phobius"/>
    </source>
</evidence>
<sequence>MVEFWVILTFFLERGSHTAPHFWANVRKVESSKQRTCSQHSRSLVRKLVSGQGESGHCRQSRFRLTRMWNLGTLGDHSSPILQSYQPISRKGLGNRGFFSSRKPQRTDLCGDSGAQLRAFGMRKVEKMVRSIGKKSQSRSKKYANLPPEGFERSKDNTQEENEDSWSTFSKSTTDNLSSNSSHASPTRDAVLKACTLTSGILVALGLLIRQASHVASVEGWAILDTSAEVPFGLEMQDVPLTIGTVALISSCRYILLKTWPEFSKSSEAANQQVLGSLQALDYLVVAFLPGISEELLFRGALLPLLGLNWKSAIVVGAIFGGLHLGGARRYPFAIWASFVGFTYGMATIVSSSIIVPMVSHSLSNLIGAIHWRYKSSSEKIIG</sequence>
<feature type="transmembrane region" description="Helical" evidence="2">
    <location>
        <begin position="333"/>
        <end position="356"/>
    </location>
</feature>
<evidence type="ECO:0000256" key="1">
    <source>
        <dbReference type="SAM" id="MobiDB-lite"/>
    </source>
</evidence>
<dbReference type="Pfam" id="PF02517">
    <property type="entry name" value="Rce1-like"/>
    <property type="match status" value="1"/>
</dbReference>
<dbReference type="EMBL" id="JANQDX010000018">
    <property type="protein sequence ID" value="KAL0906624.1"/>
    <property type="molecule type" value="Genomic_DNA"/>
</dbReference>
<keyword evidence="6" id="KW-1185">Reference proteome</keyword>
<protein>
    <recommendedName>
        <fullName evidence="4">CAAX prenyl protease 2/Lysostaphin resistance protein A-like domain-containing protein</fullName>
    </recommendedName>
</protein>
<feature type="domain" description="CAAX prenyl protease 2/Lysostaphin resistance protein A-like" evidence="4">
    <location>
        <begin position="279"/>
        <end position="367"/>
    </location>
</feature>
<dbReference type="Proteomes" id="UP001552299">
    <property type="component" value="Unassembled WGS sequence"/>
</dbReference>
<feature type="compositionally biased region" description="Basic residues" evidence="1">
    <location>
        <begin position="132"/>
        <end position="142"/>
    </location>
</feature>
<keyword evidence="3" id="KW-0732">Signal</keyword>
<feature type="transmembrane region" description="Helical" evidence="2">
    <location>
        <begin position="301"/>
        <end position="321"/>
    </location>
</feature>
<dbReference type="GO" id="GO:0004175">
    <property type="term" value="F:endopeptidase activity"/>
    <property type="evidence" value="ECO:0007669"/>
    <property type="project" value="UniProtKB-ARBA"/>
</dbReference>
<dbReference type="PANTHER" id="PTHR43592:SF7">
    <property type="entry name" value="CAAX AMINO TERMINAL PROTEASE FAMILY PROTEIN"/>
    <property type="match status" value="1"/>
</dbReference>
<accession>A0ABD0U3U4</accession>
<name>A0ABD0U3U4_DENTH</name>
<feature type="chain" id="PRO_5044852067" description="CAAX prenyl protease 2/Lysostaphin resistance protein A-like domain-containing protein" evidence="3">
    <location>
        <begin position="19"/>
        <end position="383"/>
    </location>
</feature>
<reference evidence="5 6" key="1">
    <citation type="journal article" date="2024" name="Plant Biotechnol. J.">
        <title>Dendrobium thyrsiflorum genome and its molecular insights into genes involved in important horticultural traits.</title>
        <authorList>
            <person name="Chen B."/>
            <person name="Wang J.Y."/>
            <person name="Zheng P.J."/>
            <person name="Li K.L."/>
            <person name="Liang Y.M."/>
            <person name="Chen X.F."/>
            <person name="Zhang C."/>
            <person name="Zhao X."/>
            <person name="He X."/>
            <person name="Zhang G.Q."/>
            <person name="Liu Z.J."/>
            <person name="Xu Q."/>
        </authorList>
    </citation>
    <scope>NUCLEOTIDE SEQUENCE [LARGE SCALE GENOMIC DNA]</scope>
    <source>
        <strain evidence="5">GZMU011</strain>
    </source>
</reference>
<keyword evidence="2" id="KW-1133">Transmembrane helix</keyword>
<feature type="compositionally biased region" description="Polar residues" evidence="1">
    <location>
        <begin position="165"/>
        <end position="185"/>
    </location>
</feature>
<dbReference type="AlphaFoldDB" id="A0ABD0U3U4"/>
<evidence type="ECO:0000313" key="5">
    <source>
        <dbReference type="EMBL" id="KAL0906624.1"/>
    </source>
</evidence>
<keyword evidence="2" id="KW-0812">Transmembrane</keyword>
<feature type="region of interest" description="Disordered" evidence="1">
    <location>
        <begin position="130"/>
        <end position="185"/>
    </location>
</feature>
<feature type="signal peptide" evidence="3">
    <location>
        <begin position="1"/>
        <end position="18"/>
    </location>
</feature>